<keyword evidence="4" id="KW-0677">Repeat</keyword>
<feature type="domain" description="ABC transporter" evidence="9">
    <location>
        <begin position="9"/>
        <end position="246"/>
    </location>
</feature>
<dbReference type="SMART" id="SM00382">
    <property type="entry name" value="AAA"/>
    <property type="match status" value="2"/>
</dbReference>
<dbReference type="AlphaFoldDB" id="A0A6A8D9E3"/>
<reference evidence="10" key="1">
    <citation type="submission" date="2019-11" db="EMBL/GenBank/DDBJ databases">
        <authorList>
            <person name="Li J."/>
        </authorList>
    </citation>
    <scope>NUCLEOTIDE SEQUENCE</scope>
    <source>
        <strain evidence="10">B6B</strain>
    </source>
</reference>
<evidence type="ECO:0000256" key="3">
    <source>
        <dbReference type="ARBA" id="ARBA00022597"/>
    </source>
</evidence>
<accession>A0A6A8D9E3</accession>
<keyword evidence="3" id="KW-0762">Sugar transport</keyword>
<dbReference type="InterPro" id="IPR003439">
    <property type="entry name" value="ABC_transporter-like_ATP-bd"/>
</dbReference>
<dbReference type="SUPFAM" id="SSF52540">
    <property type="entry name" value="P-loop containing nucleoside triphosphate hydrolases"/>
    <property type="match status" value="2"/>
</dbReference>
<dbReference type="RefSeq" id="WP_153734823.1">
    <property type="nucleotide sequence ID" value="NZ_WJNG01000001.1"/>
</dbReference>
<evidence type="ECO:0000313" key="11">
    <source>
        <dbReference type="Proteomes" id="UP000799092"/>
    </source>
</evidence>
<dbReference type="GO" id="GO:0016887">
    <property type="term" value="F:ATP hydrolysis activity"/>
    <property type="evidence" value="ECO:0007669"/>
    <property type="project" value="InterPro"/>
</dbReference>
<keyword evidence="11" id="KW-1185">Reference proteome</keyword>
<dbReference type="PANTHER" id="PTHR43790:SF3">
    <property type="entry name" value="D-ALLOSE IMPORT ATP-BINDING PROTEIN ALSA-RELATED"/>
    <property type="match status" value="1"/>
</dbReference>
<dbReference type="PROSITE" id="PS00211">
    <property type="entry name" value="ABC_TRANSPORTER_1"/>
    <property type="match status" value="1"/>
</dbReference>
<dbReference type="CDD" id="cd03215">
    <property type="entry name" value="ABC_Carb_Monos_II"/>
    <property type="match status" value="1"/>
</dbReference>
<evidence type="ECO:0000256" key="6">
    <source>
        <dbReference type="ARBA" id="ARBA00022840"/>
    </source>
</evidence>
<dbReference type="CDD" id="cd03216">
    <property type="entry name" value="ABC_Carb_Monos_I"/>
    <property type="match status" value="1"/>
</dbReference>
<dbReference type="GO" id="GO:0005524">
    <property type="term" value="F:ATP binding"/>
    <property type="evidence" value="ECO:0007669"/>
    <property type="project" value="UniProtKB-KW"/>
</dbReference>
<evidence type="ECO:0000256" key="1">
    <source>
        <dbReference type="ARBA" id="ARBA00022448"/>
    </source>
</evidence>
<dbReference type="InterPro" id="IPR003593">
    <property type="entry name" value="AAA+_ATPase"/>
</dbReference>
<evidence type="ECO:0000256" key="2">
    <source>
        <dbReference type="ARBA" id="ARBA00022475"/>
    </source>
</evidence>
<dbReference type="PROSITE" id="PS50893">
    <property type="entry name" value="ABC_TRANSPORTER_2"/>
    <property type="match status" value="2"/>
</dbReference>
<dbReference type="OrthoDB" id="9771863at2"/>
<gene>
    <name evidence="10" type="ORF">GH741_00520</name>
</gene>
<dbReference type="InterPro" id="IPR050107">
    <property type="entry name" value="ABC_carbohydrate_import_ATPase"/>
</dbReference>
<organism evidence="10 11">
    <name type="scientific">Aquibacillus halophilus</name>
    <dbReference type="NCBI Taxonomy" id="930132"/>
    <lineage>
        <taxon>Bacteria</taxon>
        <taxon>Bacillati</taxon>
        <taxon>Bacillota</taxon>
        <taxon>Bacilli</taxon>
        <taxon>Bacillales</taxon>
        <taxon>Bacillaceae</taxon>
        <taxon>Aquibacillus</taxon>
    </lineage>
</organism>
<feature type="domain" description="ABC transporter" evidence="9">
    <location>
        <begin position="256"/>
        <end position="498"/>
    </location>
</feature>
<dbReference type="InterPro" id="IPR027417">
    <property type="entry name" value="P-loop_NTPase"/>
</dbReference>
<dbReference type="InterPro" id="IPR017871">
    <property type="entry name" value="ABC_transporter-like_CS"/>
</dbReference>
<dbReference type="EMBL" id="WJNG01000001">
    <property type="protein sequence ID" value="MRH41156.1"/>
    <property type="molecule type" value="Genomic_DNA"/>
</dbReference>
<keyword evidence="1" id="KW-0813">Transport</keyword>
<evidence type="ECO:0000313" key="10">
    <source>
        <dbReference type="EMBL" id="MRH41156.1"/>
    </source>
</evidence>
<evidence type="ECO:0000256" key="4">
    <source>
        <dbReference type="ARBA" id="ARBA00022737"/>
    </source>
</evidence>
<keyword evidence="8" id="KW-0472">Membrane</keyword>
<proteinExistence type="predicted"/>
<comment type="caution">
    <text evidence="10">The sequence shown here is derived from an EMBL/GenBank/DDBJ whole genome shotgun (WGS) entry which is preliminary data.</text>
</comment>
<evidence type="ECO:0000259" key="9">
    <source>
        <dbReference type="PROSITE" id="PS50893"/>
    </source>
</evidence>
<keyword evidence="5" id="KW-0547">Nucleotide-binding</keyword>
<keyword evidence="7" id="KW-1278">Translocase</keyword>
<evidence type="ECO:0000256" key="5">
    <source>
        <dbReference type="ARBA" id="ARBA00022741"/>
    </source>
</evidence>
<dbReference type="Proteomes" id="UP000799092">
    <property type="component" value="Unassembled WGS sequence"/>
</dbReference>
<dbReference type="PANTHER" id="PTHR43790">
    <property type="entry name" value="CARBOHYDRATE TRANSPORT ATP-BINDING PROTEIN MG119-RELATED"/>
    <property type="match status" value="1"/>
</dbReference>
<keyword evidence="2" id="KW-1003">Cell membrane</keyword>
<keyword evidence="6 10" id="KW-0067">ATP-binding</keyword>
<evidence type="ECO:0000256" key="7">
    <source>
        <dbReference type="ARBA" id="ARBA00022967"/>
    </source>
</evidence>
<sequence>MVAESKRLLNIEGVSKSFSGVTVFSDFDFDIYEGEVHCLCGENGAGKSTFIKILSGAHLPDGGKVVINGEEVDDKYNPSIAMKLGVQTIYQEHTLMQNLTVMENLFVGKEIVKRGVVDREEMYKQSLDVLHEIGVDTIDPSSPVRELGTAQQKFVQIAKAFVGKAKIMIMDEPTASFGIHEIEQLLNIVGFLKSQGIGVLYISHHLEEVFRIADRVTVIRDGEKIRTYKKDEINQSSIIKDMVGRDTSMMYKRDTVDIGEVVMEVNHVSGPGVEDVSFNLRKGEIVGFAGLVGAGRTELAELLFARKKLTSGEILINGKKTNFKTPKDAIKAGMCMITEDRQLSGLFLNQSISLNTILVHSSKNDTKIMDPKKEDSVSSEYIDKLKTKCTGPDQKVRFLSGGNQQKVILSKWFYAEGDIFIFDEPTRGVDIGAKEEIYQLMVELCNQGKAIIMISSDMPEVIAMSDRVIIMNKGKKSAEIDKDKINSETILSYALGGTV</sequence>
<dbReference type="Pfam" id="PF00005">
    <property type="entry name" value="ABC_tran"/>
    <property type="match status" value="2"/>
</dbReference>
<protein>
    <submittedName>
        <fullName evidence="10">ATP-binding cassette domain-containing protein</fullName>
    </submittedName>
</protein>
<name>A0A6A8D9E3_9BACI</name>
<dbReference type="Gene3D" id="3.40.50.300">
    <property type="entry name" value="P-loop containing nucleotide triphosphate hydrolases"/>
    <property type="match status" value="2"/>
</dbReference>
<evidence type="ECO:0000256" key="8">
    <source>
        <dbReference type="ARBA" id="ARBA00023136"/>
    </source>
</evidence>